<dbReference type="Pfam" id="PF07727">
    <property type="entry name" value="RVT_2"/>
    <property type="match status" value="1"/>
</dbReference>
<sequence>MRLTRCLKIFDPTSHTDVWLLDRKRIHGLFVEFLRFPIALRKGRQYCTYPISSFVSYNQLSRITSSFIALLDSISIPKTVRKALSYLDWGDAMIEEMTTLDGNDTWELVTLLTRKKVMVKVNPDAAPYRWPLHELDTKNIFLHGDPQEEVYIEQPPGFVSLYGLKQSPQAWFERFSEVIQDFGLQKSSCNHSEVVMILLVVYVDGIVITKRDDAGNLALKSFHHTWFQTKDLGQLNYFLGIEVTRSKKGIEDNDSFEDPERYKRLVGKPNFLTITRLDIAYSIRVVSQFMSSPTVKHWAALEQILCYLNRTPSQGPLYQNYGHTSIGCFTDAD</sequence>
<name>A0A5B6WFN1_9ROSI</name>
<dbReference type="PANTHER" id="PTHR11439">
    <property type="entry name" value="GAG-POL-RELATED RETROTRANSPOSON"/>
    <property type="match status" value="1"/>
</dbReference>
<evidence type="ECO:0000313" key="2">
    <source>
        <dbReference type="EMBL" id="KAA3480134.1"/>
    </source>
</evidence>
<protein>
    <submittedName>
        <fullName evidence="2">Retrovirus-related Pol polyprotein from transposon TNT 1-94</fullName>
    </submittedName>
</protein>
<proteinExistence type="predicted"/>
<dbReference type="PANTHER" id="PTHR11439:SF467">
    <property type="entry name" value="INTEGRASE CATALYTIC DOMAIN-CONTAINING PROTEIN"/>
    <property type="match status" value="1"/>
</dbReference>
<dbReference type="SUPFAM" id="SSF56672">
    <property type="entry name" value="DNA/RNA polymerases"/>
    <property type="match status" value="1"/>
</dbReference>
<dbReference type="EMBL" id="SMMG02000003">
    <property type="protein sequence ID" value="KAA3480134.1"/>
    <property type="molecule type" value="Genomic_DNA"/>
</dbReference>
<gene>
    <name evidence="2" type="ORF">EPI10_020591</name>
</gene>
<accession>A0A5B6WFN1</accession>
<feature type="domain" description="Reverse transcriptase Ty1/copia-type" evidence="1">
    <location>
        <begin position="125"/>
        <end position="250"/>
    </location>
</feature>
<dbReference type="Proteomes" id="UP000325315">
    <property type="component" value="Unassembled WGS sequence"/>
</dbReference>
<evidence type="ECO:0000259" key="1">
    <source>
        <dbReference type="Pfam" id="PF07727"/>
    </source>
</evidence>
<dbReference type="InterPro" id="IPR043502">
    <property type="entry name" value="DNA/RNA_pol_sf"/>
</dbReference>
<evidence type="ECO:0000313" key="3">
    <source>
        <dbReference type="Proteomes" id="UP000325315"/>
    </source>
</evidence>
<organism evidence="2 3">
    <name type="scientific">Gossypium australe</name>
    <dbReference type="NCBI Taxonomy" id="47621"/>
    <lineage>
        <taxon>Eukaryota</taxon>
        <taxon>Viridiplantae</taxon>
        <taxon>Streptophyta</taxon>
        <taxon>Embryophyta</taxon>
        <taxon>Tracheophyta</taxon>
        <taxon>Spermatophyta</taxon>
        <taxon>Magnoliopsida</taxon>
        <taxon>eudicotyledons</taxon>
        <taxon>Gunneridae</taxon>
        <taxon>Pentapetalae</taxon>
        <taxon>rosids</taxon>
        <taxon>malvids</taxon>
        <taxon>Malvales</taxon>
        <taxon>Malvaceae</taxon>
        <taxon>Malvoideae</taxon>
        <taxon>Gossypium</taxon>
    </lineage>
</organism>
<dbReference type="OrthoDB" id="1002363at2759"/>
<reference evidence="3" key="1">
    <citation type="journal article" date="2019" name="Plant Biotechnol. J.">
        <title>Genome sequencing of the Australian wild diploid species Gossypium australe highlights disease resistance and delayed gland morphogenesis.</title>
        <authorList>
            <person name="Cai Y."/>
            <person name="Cai X."/>
            <person name="Wang Q."/>
            <person name="Wang P."/>
            <person name="Zhang Y."/>
            <person name="Cai C."/>
            <person name="Xu Y."/>
            <person name="Wang K."/>
            <person name="Zhou Z."/>
            <person name="Wang C."/>
            <person name="Geng S."/>
            <person name="Li B."/>
            <person name="Dong Q."/>
            <person name="Hou Y."/>
            <person name="Wang H."/>
            <person name="Ai P."/>
            <person name="Liu Z."/>
            <person name="Yi F."/>
            <person name="Sun M."/>
            <person name="An G."/>
            <person name="Cheng J."/>
            <person name="Zhang Y."/>
            <person name="Shi Q."/>
            <person name="Xie Y."/>
            <person name="Shi X."/>
            <person name="Chang Y."/>
            <person name="Huang F."/>
            <person name="Chen Y."/>
            <person name="Hong S."/>
            <person name="Mi L."/>
            <person name="Sun Q."/>
            <person name="Zhang L."/>
            <person name="Zhou B."/>
            <person name="Peng R."/>
            <person name="Zhang X."/>
            <person name="Liu F."/>
        </authorList>
    </citation>
    <scope>NUCLEOTIDE SEQUENCE [LARGE SCALE GENOMIC DNA]</scope>
    <source>
        <strain evidence="3">cv. PA1801</strain>
    </source>
</reference>
<keyword evidence="3" id="KW-1185">Reference proteome</keyword>
<comment type="caution">
    <text evidence="2">The sequence shown here is derived from an EMBL/GenBank/DDBJ whole genome shotgun (WGS) entry which is preliminary data.</text>
</comment>
<dbReference type="InterPro" id="IPR013103">
    <property type="entry name" value="RVT_2"/>
</dbReference>
<dbReference type="AlphaFoldDB" id="A0A5B6WFN1"/>